<keyword evidence="8" id="KW-1185">Reference proteome</keyword>
<dbReference type="Proteomes" id="UP000289738">
    <property type="component" value="Chromosome B07"/>
</dbReference>
<dbReference type="InterPro" id="IPR007527">
    <property type="entry name" value="Znf_SWIM"/>
</dbReference>
<feature type="domain" description="SWIM-type" evidence="6">
    <location>
        <begin position="209"/>
        <end position="241"/>
    </location>
</feature>
<name>A0A444YBS9_ARAHY</name>
<comment type="caution">
    <text evidence="7">The sequence shown here is derived from an EMBL/GenBank/DDBJ whole genome shotgun (WGS) entry which is preliminary data.</text>
</comment>
<accession>A0A444YBS9</accession>
<evidence type="ECO:0000256" key="2">
    <source>
        <dbReference type="ARBA" id="ARBA00022771"/>
    </source>
</evidence>
<dbReference type="PANTHER" id="PTHR31973:SF187">
    <property type="entry name" value="MUTATOR TRANSPOSASE MUDRA PROTEIN"/>
    <property type="match status" value="1"/>
</dbReference>
<dbReference type="SMART" id="SM00575">
    <property type="entry name" value="ZnF_PMZ"/>
    <property type="match status" value="1"/>
</dbReference>
<gene>
    <name evidence="7" type="ORF">Ahy_B07g087172</name>
</gene>
<feature type="compositionally biased region" description="Low complexity" evidence="5">
    <location>
        <begin position="75"/>
        <end position="90"/>
    </location>
</feature>
<dbReference type="InterPro" id="IPR006564">
    <property type="entry name" value="Znf_PMZ"/>
</dbReference>
<feature type="region of interest" description="Disordered" evidence="5">
    <location>
        <begin position="1"/>
        <end position="124"/>
    </location>
</feature>
<evidence type="ECO:0000313" key="7">
    <source>
        <dbReference type="EMBL" id="RYQ99267.1"/>
    </source>
</evidence>
<dbReference type="EMBL" id="SDMP01000017">
    <property type="protein sequence ID" value="RYQ99267.1"/>
    <property type="molecule type" value="Genomic_DNA"/>
</dbReference>
<evidence type="ECO:0000256" key="5">
    <source>
        <dbReference type="SAM" id="MobiDB-lite"/>
    </source>
</evidence>
<dbReference type="PANTHER" id="PTHR31973">
    <property type="entry name" value="POLYPROTEIN, PUTATIVE-RELATED"/>
    <property type="match status" value="1"/>
</dbReference>
<evidence type="ECO:0000259" key="6">
    <source>
        <dbReference type="PROSITE" id="PS50966"/>
    </source>
</evidence>
<proteinExistence type="predicted"/>
<organism evidence="7 8">
    <name type="scientific">Arachis hypogaea</name>
    <name type="common">Peanut</name>
    <dbReference type="NCBI Taxonomy" id="3818"/>
    <lineage>
        <taxon>Eukaryota</taxon>
        <taxon>Viridiplantae</taxon>
        <taxon>Streptophyta</taxon>
        <taxon>Embryophyta</taxon>
        <taxon>Tracheophyta</taxon>
        <taxon>Spermatophyta</taxon>
        <taxon>Magnoliopsida</taxon>
        <taxon>eudicotyledons</taxon>
        <taxon>Gunneridae</taxon>
        <taxon>Pentapetalae</taxon>
        <taxon>rosids</taxon>
        <taxon>fabids</taxon>
        <taxon>Fabales</taxon>
        <taxon>Fabaceae</taxon>
        <taxon>Papilionoideae</taxon>
        <taxon>50 kb inversion clade</taxon>
        <taxon>dalbergioids sensu lato</taxon>
        <taxon>Dalbergieae</taxon>
        <taxon>Pterocarpus clade</taxon>
        <taxon>Arachis</taxon>
    </lineage>
</organism>
<evidence type="ECO:0000256" key="1">
    <source>
        <dbReference type="ARBA" id="ARBA00022723"/>
    </source>
</evidence>
<feature type="compositionally biased region" description="Basic and acidic residues" evidence="5">
    <location>
        <begin position="106"/>
        <end position="117"/>
    </location>
</feature>
<sequence>MQKSVQQPKPWTKPQAAKGSGKATVADKISKKVKATTSTRSGRQVKATPVADDSESHDSYDSAEDSLYKPPKVTGDSIYSSDSDSGVDGVESSRAKKLDHRKKHRPAADRTRDKAINTDDSSYEDIKSDECSDGDLIQVNLFFYINLMQKNRAATLEWTVNKLYPKLRKHPKMKHREVYEWFVRKNWAPYWSGDAKEEVYKVQRWPTNMVVDLGKHTCSCRFWQLTGMPCMHAISAIQEKK</sequence>
<keyword evidence="2 4" id="KW-0863">Zinc-finger</keyword>
<dbReference type="PROSITE" id="PS50966">
    <property type="entry name" value="ZF_SWIM"/>
    <property type="match status" value="1"/>
</dbReference>
<evidence type="ECO:0000313" key="8">
    <source>
        <dbReference type="Proteomes" id="UP000289738"/>
    </source>
</evidence>
<keyword evidence="3" id="KW-0862">Zinc</keyword>
<dbReference type="GO" id="GO:0008270">
    <property type="term" value="F:zinc ion binding"/>
    <property type="evidence" value="ECO:0007669"/>
    <property type="project" value="UniProtKB-KW"/>
</dbReference>
<evidence type="ECO:0000256" key="4">
    <source>
        <dbReference type="PROSITE-ProRule" id="PRU00325"/>
    </source>
</evidence>
<protein>
    <recommendedName>
        <fullName evidence="6">SWIM-type domain-containing protein</fullName>
    </recommendedName>
</protein>
<keyword evidence="1" id="KW-0479">Metal-binding</keyword>
<evidence type="ECO:0000256" key="3">
    <source>
        <dbReference type="ARBA" id="ARBA00022833"/>
    </source>
</evidence>
<dbReference type="AlphaFoldDB" id="A0A444YBS9"/>
<dbReference type="Pfam" id="PF04434">
    <property type="entry name" value="SWIM"/>
    <property type="match status" value="1"/>
</dbReference>
<reference evidence="7 8" key="1">
    <citation type="submission" date="2019-01" db="EMBL/GenBank/DDBJ databases">
        <title>Sequencing of cultivated peanut Arachis hypogaea provides insights into genome evolution and oil improvement.</title>
        <authorList>
            <person name="Chen X."/>
        </authorList>
    </citation>
    <scope>NUCLEOTIDE SEQUENCE [LARGE SCALE GENOMIC DNA]</scope>
    <source>
        <strain evidence="8">cv. Fuhuasheng</strain>
        <tissue evidence="7">Leaves</tissue>
    </source>
</reference>